<reference evidence="7" key="1">
    <citation type="journal article" date="2019" name="Int. J. Syst. Evol. Microbiol.">
        <title>The Global Catalogue of Microorganisms (GCM) 10K type strain sequencing project: providing services to taxonomists for standard genome sequencing and annotation.</title>
        <authorList>
            <consortium name="The Broad Institute Genomics Platform"/>
            <consortium name="The Broad Institute Genome Sequencing Center for Infectious Disease"/>
            <person name="Wu L."/>
            <person name="Ma J."/>
        </authorList>
    </citation>
    <scope>NUCLEOTIDE SEQUENCE [LARGE SCALE GENOMIC DNA]</scope>
    <source>
        <strain evidence="7">JCM 9377</strain>
    </source>
</reference>
<dbReference type="RefSeq" id="WP_344827667.1">
    <property type="nucleotide sequence ID" value="NZ_BAAAUV010000006.1"/>
</dbReference>
<dbReference type="InterPro" id="IPR029063">
    <property type="entry name" value="SAM-dependent_MTases_sf"/>
</dbReference>
<keyword evidence="2" id="KW-0808">Transferase</keyword>
<keyword evidence="3" id="KW-0949">S-adenosyl-L-methionine</keyword>
<evidence type="ECO:0008006" key="8">
    <source>
        <dbReference type="Google" id="ProtNLM"/>
    </source>
</evidence>
<proteinExistence type="predicted"/>
<evidence type="ECO:0000313" key="7">
    <source>
        <dbReference type="Proteomes" id="UP001501237"/>
    </source>
</evidence>
<evidence type="ECO:0000259" key="5">
    <source>
        <dbReference type="Pfam" id="PF08100"/>
    </source>
</evidence>
<name>A0ABP6QAR9_9ACTN</name>
<evidence type="ECO:0000256" key="1">
    <source>
        <dbReference type="ARBA" id="ARBA00022603"/>
    </source>
</evidence>
<dbReference type="InterPro" id="IPR001077">
    <property type="entry name" value="COMT_C"/>
</dbReference>
<feature type="domain" description="O-methyltransferase C-terminal" evidence="4">
    <location>
        <begin position="302"/>
        <end position="507"/>
    </location>
</feature>
<keyword evidence="1" id="KW-0489">Methyltransferase</keyword>
<protein>
    <recommendedName>
        <fullName evidence="8">O-methyltransferase</fullName>
    </recommendedName>
</protein>
<dbReference type="Pfam" id="PF00891">
    <property type="entry name" value="Methyltransf_2"/>
    <property type="match status" value="1"/>
</dbReference>
<dbReference type="SUPFAM" id="SSF53335">
    <property type="entry name" value="S-adenosyl-L-methionine-dependent methyltransferases"/>
    <property type="match status" value="1"/>
</dbReference>
<accession>A0ABP6QAR9</accession>
<dbReference type="Gene3D" id="1.10.287.1350">
    <property type="match status" value="1"/>
</dbReference>
<evidence type="ECO:0000313" key="6">
    <source>
        <dbReference type="EMBL" id="GAA3210441.1"/>
    </source>
</evidence>
<dbReference type="InterPro" id="IPR016461">
    <property type="entry name" value="COMT-like"/>
</dbReference>
<dbReference type="Proteomes" id="UP001501237">
    <property type="component" value="Unassembled WGS sequence"/>
</dbReference>
<dbReference type="PROSITE" id="PS51683">
    <property type="entry name" value="SAM_OMT_II"/>
    <property type="match status" value="1"/>
</dbReference>
<dbReference type="InterPro" id="IPR012967">
    <property type="entry name" value="COMT_dimerisation"/>
</dbReference>
<dbReference type="PANTHER" id="PTHR43712">
    <property type="entry name" value="PUTATIVE (AFU_ORTHOLOGUE AFUA_4G14580)-RELATED"/>
    <property type="match status" value="1"/>
</dbReference>
<dbReference type="InterPro" id="IPR036390">
    <property type="entry name" value="WH_DNA-bd_sf"/>
</dbReference>
<dbReference type="Pfam" id="PF08100">
    <property type="entry name" value="Dimerisation"/>
    <property type="match status" value="1"/>
</dbReference>
<keyword evidence="7" id="KW-1185">Reference proteome</keyword>
<dbReference type="InterPro" id="IPR036388">
    <property type="entry name" value="WH-like_DNA-bd_sf"/>
</dbReference>
<dbReference type="Gene3D" id="1.10.10.10">
    <property type="entry name" value="Winged helix-like DNA-binding domain superfamily/Winged helix DNA-binding domain"/>
    <property type="match status" value="1"/>
</dbReference>
<dbReference type="SUPFAM" id="SSF46785">
    <property type="entry name" value="Winged helix' DNA-binding domain"/>
    <property type="match status" value="1"/>
</dbReference>
<feature type="domain" description="O-methyltransferase dimerisation" evidence="5">
    <location>
        <begin position="206"/>
        <end position="280"/>
    </location>
</feature>
<sequence>MNHGMITQESLGGALDAADEQRVLRMARLAGDGREGPYGLRFDHAGLLVFPASAERALEALEGAGLPVVRTLESVVVRERLRHRYPGESLEVLIAHLDAGDGRTLEVFLAEGCPDGVADDERFHERETHLAFEAGVGRLGVLEALRADGHVPDGGGFNPHEGPDGRSVFYFRADGGDRLEIVKAGRAAAELGRHLGGGERRRMLALLTGAWQTQALRTAAELGIADALAGRSLDLDDLAAATGCPPERLGRLLRYLEQLDVVARRAGRFGLTPLGATLARDAPSSLHGVALLYGGLFYGSFGELPGAVRTGTSGFELCYGAAPFAHLDAHPADAAVFQRAMSDQCSDVFDAVAEHLDLDGVETVTDLGGGMGTLIGRVLDHEPRLRGVLFDTPATVAAAGEGLRARFGDRITTVGGDLFASVPGGDLLMLSRILHDWDDTDCARILVRCRAAMRSGDRLAVIERLLPASPGDRSLATAWDVHMMVNNTGGRERTLAEFMDLLADAGFVLAGPPVELPLDVHLLTAVAR</sequence>
<dbReference type="EMBL" id="BAAAUV010000006">
    <property type="protein sequence ID" value="GAA3210441.1"/>
    <property type="molecule type" value="Genomic_DNA"/>
</dbReference>
<gene>
    <name evidence="6" type="ORF">GCM10010468_28390</name>
</gene>
<dbReference type="PANTHER" id="PTHR43712:SF2">
    <property type="entry name" value="O-METHYLTRANSFERASE CICE"/>
    <property type="match status" value="1"/>
</dbReference>
<dbReference type="Gene3D" id="3.40.50.150">
    <property type="entry name" value="Vaccinia Virus protein VP39"/>
    <property type="match status" value="1"/>
</dbReference>
<evidence type="ECO:0000256" key="3">
    <source>
        <dbReference type="ARBA" id="ARBA00022691"/>
    </source>
</evidence>
<organism evidence="6 7">
    <name type="scientific">Actinocorallia longicatena</name>
    <dbReference type="NCBI Taxonomy" id="111803"/>
    <lineage>
        <taxon>Bacteria</taxon>
        <taxon>Bacillati</taxon>
        <taxon>Actinomycetota</taxon>
        <taxon>Actinomycetes</taxon>
        <taxon>Streptosporangiales</taxon>
        <taxon>Thermomonosporaceae</taxon>
        <taxon>Actinocorallia</taxon>
    </lineage>
</organism>
<comment type="caution">
    <text evidence="6">The sequence shown here is derived from an EMBL/GenBank/DDBJ whole genome shotgun (WGS) entry which is preliminary data.</text>
</comment>
<evidence type="ECO:0000256" key="2">
    <source>
        <dbReference type="ARBA" id="ARBA00022679"/>
    </source>
</evidence>
<evidence type="ECO:0000259" key="4">
    <source>
        <dbReference type="Pfam" id="PF00891"/>
    </source>
</evidence>